<feature type="transmembrane region" description="Helical" evidence="1">
    <location>
        <begin position="61"/>
        <end position="80"/>
    </location>
</feature>
<sequence>MWARVTEIMLGCWLLGSPFIFRGADRGDMPAIGDFVIGLLVIGFASLSFRQWPRFSHVGTLLLSAVMIFGPGIALTPHVPPAGENIMMTGLLLLLLSIVPNQTSAASHVWSSRLKAPRFKS</sequence>
<evidence type="ECO:0000256" key="1">
    <source>
        <dbReference type="SAM" id="Phobius"/>
    </source>
</evidence>
<evidence type="ECO:0000313" key="3">
    <source>
        <dbReference type="EMBL" id="RCS54021.1"/>
    </source>
</evidence>
<dbReference type="Proteomes" id="UP000253562">
    <property type="component" value="Unassembled WGS sequence"/>
</dbReference>
<accession>A0A368KUL4</accession>
<gene>
    <name evidence="3" type="ORF">DTL42_02375</name>
</gene>
<keyword evidence="1" id="KW-0812">Transmembrane</keyword>
<comment type="caution">
    <text evidence="3">The sequence shown here is derived from an EMBL/GenBank/DDBJ whole genome shotgun (WGS) entry which is preliminary data.</text>
</comment>
<feature type="transmembrane region" description="Helical" evidence="1">
    <location>
        <begin position="86"/>
        <end position="110"/>
    </location>
</feature>
<dbReference type="Pfam" id="PF03779">
    <property type="entry name" value="SPW"/>
    <property type="match status" value="1"/>
</dbReference>
<evidence type="ECO:0000313" key="4">
    <source>
        <dbReference type="Proteomes" id="UP000253562"/>
    </source>
</evidence>
<dbReference type="AlphaFoldDB" id="A0A368KUL4"/>
<dbReference type="InterPro" id="IPR005530">
    <property type="entry name" value="SPW"/>
</dbReference>
<keyword evidence="1" id="KW-0472">Membrane</keyword>
<feature type="transmembrane region" description="Helical" evidence="1">
    <location>
        <begin position="31"/>
        <end position="49"/>
    </location>
</feature>
<reference evidence="3 4" key="1">
    <citation type="submission" date="2018-07" db="EMBL/GenBank/DDBJ databases">
        <title>Comparative genomes isolates from brazilian mangrove.</title>
        <authorList>
            <person name="De Araujo J.E."/>
            <person name="Taketani R.G."/>
            <person name="Silva M.C.P."/>
            <person name="Lourenco M.V."/>
            <person name="Oliveira V.M."/>
            <person name="Andreote F.D."/>
        </authorList>
    </citation>
    <scope>NUCLEOTIDE SEQUENCE [LARGE SCALE GENOMIC DNA]</scope>
    <source>
        <strain evidence="3 4">HEX PRIS-MGV</strain>
    </source>
</reference>
<name>A0A368KUL4_9BACT</name>
<protein>
    <recommendedName>
        <fullName evidence="2">SPW repeat-containing integral membrane domain-containing protein</fullName>
    </recommendedName>
</protein>
<dbReference type="EMBL" id="QPEX01000010">
    <property type="protein sequence ID" value="RCS54021.1"/>
    <property type="molecule type" value="Genomic_DNA"/>
</dbReference>
<evidence type="ECO:0000259" key="2">
    <source>
        <dbReference type="Pfam" id="PF03779"/>
    </source>
</evidence>
<proteinExistence type="predicted"/>
<keyword evidence="1" id="KW-1133">Transmembrane helix</keyword>
<organism evidence="3 4">
    <name type="scientific">Bremerella cremea</name>
    <dbReference type="NCBI Taxonomy" id="1031537"/>
    <lineage>
        <taxon>Bacteria</taxon>
        <taxon>Pseudomonadati</taxon>
        <taxon>Planctomycetota</taxon>
        <taxon>Planctomycetia</taxon>
        <taxon>Pirellulales</taxon>
        <taxon>Pirellulaceae</taxon>
        <taxon>Bremerella</taxon>
    </lineage>
</organism>
<feature type="domain" description="SPW repeat-containing integral membrane" evidence="2">
    <location>
        <begin position="2"/>
        <end position="97"/>
    </location>
</feature>